<name>A0A834NXF3_VESPE</name>
<comment type="caution">
    <text evidence="1">The sequence shown here is derived from an EMBL/GenBank/DDBJ whole genome shotgun (WGS) entry which is preliminary data.</text>
</comment>
<dbReference type="AlphaFoldDB" id="A0A834NXF3"/>
<evidence type="ECO:0000313" key="1">
    <source>
        <dbReference type="EMBL" id="KAF7419999.1"/>
    </source>
</evidence>
<protein>
    <submittedName>
        <fullName evidence="1">Uncharacterized protein</fullName>
    </submittedName>
</protein>
<sequence length="103" mass="11166">MLDRARSNGKTDFNISIVPSASITISVISIETSELLPPMGCGRRGGLNINADIWGRLCGILTILQVPVPSTEPLENRVNSDETKSWKKSSLCFDSSRALSAFI</sequence>
<dbReference type="Proteomes" id="UP000600918">
    <property type="component" value="Unassembled WGS sequence"/>
</dbReference>
<dbReference type="EMBL" id="JACSDY010000009">
    <property type="protein sequence ID" value="KAF7419999.1"/>
    <property type="molecule type" value="Genomic_DNA"/>
</dbReference>
<reference evidence="1" key="1">
    <citation type="journal article" date="2020" name="G3 (Bethesda)">
        <title>High-Quality Assemblies for Three Invasive Social Wasps from the &lt;i&gt;Vespula&lt;/i&gt; Genus.</title>
        <authorList>
            <person name="Harrop T.W.R."/>
            <person name="Guhlin J."/>
            <person name="McLaughlin G.M."/>
            <person name="Permina E."/>
            <person name="Stockwell P."/>
            <person name="Gilligan J."/>
            <person name="Le Lec M.F."/>
            <person name="Gruber M.A.M."/>
            <person name="Quinn O."/>
            <person name="Lovegrove M."/>
            <person name="Duncan E.J."/>
            <person name="Remnant E.J."/>
            <person name="Van Eeckhoven J."/>
            <person name="Graham B."/>
            <person name="Knapp R.A."/>
            <person name="Langford K.W."/>
            <person name="Kronenberg Z."/>
            <person name="Press M.O."/>
            <person name="Eacker S.M."/>
            <person name="Wilson-Rankin E.E."/>
            <person name="Purcell J."/>
            <person name="Lester P.J."/>
            <person name="Dearden P.K."/>
        </authorList>
    </citation>
    <scope>NUCLEOTIDE SEQUENCE</scope>
    <source>
        <strain evidence="1">Volc-1</strain>
    </source>
</reference>
<keyword evidence="2" id="KW-1185">Reference proteome</keyword>
<proteinExistence type="predicted"/>
<gene>
    <name evidence="1" type="ORF">H0235_010296</name>
</gene>
<organism evidence="1 2">
    <name type="scientific">Vespula pensylvanica</name>
    <name type="common">Western yellow jacket</name>
    <name type="synonym">Wasp</name>
    <dbReference type="NCBI Taxonomy" id="30213"/>
    <lineage>
        <taxon>Eukaryota</taxon>
        <taxon>Metazoa</taxon>
        <taxon>Ecdysozoa</taxon>
        <taxon>Arthropoda</taxon>
        <taxon>Hexapoda</taxon>
        <taxon>Insecta</taxon>
        <taxon>Pterygota</taxon>
        <taxon>Neoptera</taxon>
        <taxon>Endopterygota</taxon>
        <taxon>Hymenoptera</taxon>
        <taxon>Apocrita</taxon>
        <taxon>Aculeata</taxon>
        <taxon>Vespoidea</taxon>
        <taxon>Vespidae</taxon>
        <taxon>Vespinae</taxon>
        <taxon>Vespula</taxon>
    </lineage>
</organism>
<evidence type="ECO:0000313" key="2">
    <source>
        <dbReference type="Proteomes" id="UP000600918"/>
    </source>
</evidence>
<accession>A0A834NXF3</accession>